<keyword evidence="5" id="KW-1185">Reference proteome</keyword>
<proteinExistence type="inferred from homology"/>
<dbReference type="PANTHER" id="PTHR11487">
    <property type="entry name" value="THIOESTERASE"/>
    <property type="match status" value="1"/>
</dbReference>
<dbReference type="InterPro" id="IPR020802">
    <property type="entry name" value="TesA-like"/>
</dbReference>
<evidence type="ECO:0000256" key="1">
    <source>
        <dbReference type="ARBA" id="ARBA00007169"/>
    </source>
</evidence>
<dbReference type="PANTHER" id="PTHR11487:SF0">
    <property type="entry name" value="S-ACYL FATTY ACID SYNTHASE THIOESTERASE, MEDIUM CHAIN"/>
    <property type="match status" value="1"/>
</dbReference>
<dbReference type="Gene3D" id="3.40.50.1820">
    <property type="entry name" value="alpha/beta hydrolase"/>
    <property type="match status" value="1"/>
</dbReference>
<keyword evidence="2" id="KW-0378">Hydrolase</keyword>
<sequence length="257" mass="28022">MVSTAPRPSVRRWVPRPSAPVRLVCFPHAGGGATAYRDWASALPDTVEVLSVQYPGREDRSADPLPASMPDLVAQLAADLRPFWDRTTVVFGHSMGAAVAYETVRALRSAARPEPDHLVVSGRRAPDRFLGGDVHRGGEAALRAELERLGGTPPEVLADPDLSAVILRYVHHDYRLVENHHPQPGPPLACPTTVVLAQDDPLLRAEHVADWHRLTTGHTDVVELPGDHFYLVPHRDALLRVILDRLDPALTTTGVGP</sequence>
<evidence type="ECO:0000256" key="2">
    <source>
        <dbReference type="ARBA" id="ARBA00022801"/>
    </source>
</evidence>
<dbReference type="SUPFAM" id="SSF53474">
    <property type="entry name" value="alpha/beta-Hydrolases"/>
    <property type="match status" value="1"/>
</dbReference>
<organism evidence="4 5">
    <name type="scientific">Isoptericola halotolerans</name>
    <dbReference type="NCBI Taxonomy" id="300560"/>
    <lineage>
        <taxon>Bacteria</taxon>
        <taxon>Bacillati</taxon>
        <taxon>Actinomycetota</taxon>
        <taxon>Actinomycetes</taxon>
        <taxon>Micrococcales</taxon>
        <taxon>Promicromonosporaceae</taxon>
        <taxon>Isoptericola</taxon>
    </lineage>
</organism>
<dbReference type="SMART" id="SM00824">
    <property type="entry name" value="PKS_TE"/>
    <property type="match status" value="1"/>
</dbReference>
<protein>
    <submittedName>
        <fullName evidence="4">Pyochelin biosynthetic protein PchC</fullName>
    </submittedName>
</protein>
<evidence type="ECO:0000313" key="5">
    <source>
        <dbReference type="Proteomes" id="UP000757540"/>
    </source>
</evidence>
<comment type="similarity">
    <text evidence="1">Belongs to the thioesterase family.</text>
</comment>
<evidence type="ECO:0000259" key="3">
    <source>
        <dbReference type="SMART" id="SM00824"/>
    </source>
</evidence>
<reference evidence="4 5" key="1">
    <citation type="submission" date="2020-05" db="EMBL/GenBank/DDBJ databases">
        <title>Genomic Encyclopedia of Type Strains, Phase III (KMG-III): the genomes of soil and plant-associated and newly described type strains.</title>
        <authorList>
            <person name="Whitman W."/>
        </authorList>
    </citation>
    <scope>NUCLEOTIDE SEQUENCE [LARGE SCALE GENOMIC DNA]</scope>
    <source>
        <strain evidence="4 5">KCTC 19046</strain>
    </source>
</reference>
<name>A0ABX2A7Q9_9MICO</name>
<dbReference type="InterPro" id="IPR012223">
    <property type="entry name" value="TEII"/>
</dbReference>
<dbReference type="RefSeq" id="WP_171784879.1">
    <property type="nucleotide sequence ID" value="NZ_BAAAML010000003.1"/>
</dbReference>
<evidence type="ECO:0000313" key="4">
    <source>
        <dbReference type="EMBL" id="NOV98679.1"/>
    </source>
</evidence>
<comment type="caution">
    <text evidence="4">The sequence shown here is derived from an EMBL/GenBank/DDBJ whole genome shotgun (WGS) entry which is preliminary data.</text>
</comment>
<dbReference type="Pfam" id="PF00975">
    <property type="entry name" value="Thioesterase"/>
    <property type="match status" value="1"/>
</dbReference>
<dbReference type="Proteomes" id="UP000757540">
    <property type="component" value="Unassembled WGS sequence"/>
</dbReference>
<dbReference type="EMBL" id="JABEZU010000004">
    <property type="protein sequence ID" value="NOV98679.1"/>
    <property type="molecule type" value="Genomic_DNA"/>
</dbReference>
<feature type="domain" description="Thioesterase TesA-like" evidence="3">
    <location>
        <begin position="24"/>
        <end position="246"/>
    </location>
</feature>
<accession>A0ABX2A7Q9</accession>
<dbReference type="InterPro" id="IPR001031">
    <property type="entry name" value="Thioesterase"/>
</dbReference>
<dbReference type="InterPro" id="IPR029058">
    <property type="entry name" value="AB_hydrolase_fold"/>
</dbReference>
<gene>
    <name evidence="4" type="ORF">HDG69_003274</name>
</gene>